<protein>
    <submittedName>
        <fullName evidence="8">DNA mismatch endonuclease Vsr</fullName>
    </submittedName>
</protein>
<accession>A0A7K2IYX4</accession>
<keyword evidence="2 8" id="KW-0255">Endonuclease</keyword>
<dbReference type="SUPFAM" id="SSF52980">
    <property type="entry name" value="Restriction endonuclease-like"/>
    <property type="match status" value="1"/>
</dbReference>
<dbReference type="Proteomes" id="UP000467124">
    <property type="component" value="Unassembled WGS sequence"/>
</dbReference>
<dbReference type="InterPro" id="IPR004603">
    <property type="entry name" value="DNA_mismatch_endonuc_vsr"/>
</dbReference>
<keyword evidence="3" id="KW-0227">DNA damage</keyword>
<dbReference type="GO" id="GO:0006298">
    <property type="term" value="P:mismatch repair"/>
    <property type="evidence" value="ECO:0007669"/>
    <property type="project" value="InterPro"/>
</dbReference>
<keyword evidence="5" id="KW-0234">DNA repair</keyword>
<dbReference type="Pfam" id="PF03852">
    <property type="entry name" value="Vsr"/>
    <property type="match status" value="1"/>
</dbReference>
<reference evidence="8 9" key="1">
    <citation type="journal article" date="2019" name="Nat. Commun.">
        <title>The antimicrobial potential of Streptomyces from insect microbiomes.</title>
        <authorList>
            <person name="Chevrette M.G."/>
            <person name="Carlson C.M."/>
            <person name="Ortega H.E."/>
            <person name="Thomas C."/>
            <person name="Ananiev G.E."/>
            <person name="Barns K.J."/>
            <person name="Book A.J."/>
            <person name="Cagnazzo J."/>
            <person name="Carlos C."/>
            <person name="Flanigan W."/>
            <person name="Grubbs K.J."/>
            <person name="Horn H.A."/>
            <person name="Hoffmann F.M."/>
            <person name="Klassen J.L."/>
            <person name="Knack J.J."/>
            <person name="Lewin G.R."/>
            <person name="McDonald B.R."/>
            <person name="Muller L."/>
            <person name="Melo W.G.P."/>
            <person name="Pinto-Tomas A.A."/>
            <person name="Schmitz A."/>
            <person name="Wendt-Pienkowski E."/>
            <person name="Wildman S."/>
            <person name="Zhao M."/>
            <person name="Zhang F."/>
            <person name="Bugni T.S."/>
            <person name="Andes D.R."/>
            <person name="Pupo M.T."/>
            <person name="Currie C.R."/>
        </authorList>
    </citation>
    <scope>NUCLEOTIDE SEQUENCE [LARGE SCALE GENOMIC DNA]</scope>
    <source>
        <strain evidence="8 9">SID5840</strain>
    </source>
</reference>
<dbReference type="Gene3D" id="3.40.960.10">
    <property type="entry name" value="VSR Endonuclease"/>
    <property type="match status" value="1"/>
</dbReference>
<evidence type="ECO:0000313" key="8">
    <source>
        <dbReference type="EMBL" id="MYR35153.1"/>
    </source>
</evidence>
<comment type="similarity">
    <text evidence="6">Belongs to the Vsr family.</text>
</comment>
<dbReference type="CDD" id="cd00221">
    <property type="entry name" value="Vsr"/>
    <property type="match status" value="1"/>
</dbReference>
<dbReference type="RefSeq" id="WP_161111928.1">
    <property type="nucleotide sequence ID" value="NZ_WWHY01000001.1"/>
</dbReference>
<evidence type="ECO:0000256" key="2">
    <source>
        <dbReference type="ARBA" id="ARBA00022759"/>
    </source>
</evidence>
<dbReference type="GO" id="GO:0016787">
    <property type="term" value="F:hydrolase activity"/>
    <property type="evidence" value="ECO:0007669"/>
    <property type="project" value="UniProtKB-KW"/>
</dbReference>
<evidence type="ECO:0000256" key="1">
    <source>
        <dbReference type="ARBA" id="ARBA00022722"/>
    </source>
</evidence>
<sequence>MDVRRPTRAANEGTRKSMRSNKGRDTRPELAIRRRVHAAGLRYRVSARPLPGFRRTADLVFTRLRVAVFVDGCFWHGCPEHHTVAATNAAYWAEKVRANRARDKETTERLLDEGWRVVRIWEHEDPDAAAERVIAEVRSAREKDEKDT</sequence>
<name>A0A7K2IYX4_9ACTN</name>
<dbReference type="InterPro" id="IPR011335">
    <property type="entry name" value="Restrct_endonuc-II-like"/>
</dbReference>
<dbReference type="NCBIfam" id="TIGR00632">
    <property type="entry name" value="vsr"/>
    <property type="match status" value="1"/>
</dbReference>
<keyword evidence="4" id="KW-0378">Hydrolase</keyword>
<dbReference type="AlphaFoldDB" id="A0A7K2IYX4"/>
<proteinExistence type="inferred from homology"/>
<evidence type="ECO:0000256" key="4">
    <source>
        <dbReference type="ARBA" id="ARBA00022801"/>
    </source>
</evidence>
<evidence type="ECO:0000256" key="5">
    <source>
        <dbReference type="ARBA" id="ARBA00023204"/>
    </source>
</evidence>
<organism evidence="8 9">
    <name type="scientific">Nocardiopsis alba</name>
    <dbReference type="NCBI Taxonomy" id="53437"/>
    <lineage>
        <taxon>Bacteria</taxon>
        <taxon>Bacillati</taxon>
        <taxon>Actinomycetota</taxon>
        <taxon>Actinomycetes</taxon>
        <taxon>Streptosporangiales</taxon>
        <taxon>Nocardiopsidaceae</taxon>
        <taxon>Nocardiopsis</taxon>
    </lineage>
</organism>
<comment type="caution">
    <text evidence="8">The sequence shown here is derived from an EMBL/GenBank/DDBJ whole genome shotgun (WGS) entry which is preliminary data.</text>
</comment>
<dbReference type="EMBL" id="WWHY01000001">
    <property type="protein sequence ID" value="MYR35153.1"/>
    <property type="molecule type" value="Genomic_DNA"/>
</dbReference>
<evidence type="ECO:0000256" key="3">
    <source>
        <dbReference type="ARBA" id="ARBA00022763"/>
    </source>
</evidence>
<dbReference type="GO" id="GO:0004519">
    <property type="term" value="F:endonuclease activity"/>
    <property type="evidence" value="ECO:0007669"/>
    <property type="project" value="UniProtKB-KW"/>
</dbReference>
<keyword evidence="1" id="KW-0540">Nuclease</keyword>
<evidence type="ECO:0000256" key="7">
    <source>
        <dbReference type="SAM" id="MobiDB-lite"/>
    </source>
</evidence>
<evidence type="ECO:0000256" key="6">
    <source>
        <dbReference type="ARBA" id="ARBA00029466"/>
    </source>
</evidence>
<evidence type="ECO:0000313" key="9">
    <source>
        <dbReference type="Proteomes" id="UP000467124"/>
    </source>
</evidence>
<feature type="region of interest" description="Disordered" evidence="7">
    <location>
        <begin position="1"/>
        <end position="27"/>
    </location>
</feature>
<gene>
    <name evidence="8" type="primary">vsr</name>
    <name evidence="8" type="ORF">GTW20_23540</name>
</gene>